<keyword evidence="2" id="KW-1133">Transmembrane helix</keyword>
<dbReference type="PANTHER" id="PTHR11360">
    <property type="entry name" value="MONOCARBOXYLATE TRANSPORTER"/>
    <property type="match status" value="1"/>
</dbReference>
<keyword evidence="5" id="KW-1185">Reference proteome</keyword>
<keyword evidence="2" id="KW-0472">Membrane</keyword>
<dbReference type="OrthoDB" id="6499973at2759"/>
<dbReference type="InterPro" id="IPR011701">
    <property type="entry name" value="MFS"/>
</dbReference>
<dbReference type="AlphaFoldDB" id="A0A8J2M2B7"/>
<accession>A0A8J2M2B7</accession>
<dbReference type="Pfam" id="PF07690">
    <property type="entry name" value="MFS_1"/>
    <property type="match status" value="1"/>
</dbReference>
<dbReference type="PANTHER" id="PTHR11360:SF284">
    <property type="entry name" value="EG:103B4.3 PROTEIN-RELATED"/>
    <property type="match status" value="1"/>
</dbReference>
<proteinExistence type="predicted"/>
<evidence type="ECO:0000313" key="5">
    <source>
        <dbReference type="Proteomes" id="UP000746747"/>
    </source>
</evidence>
<dbReference type="GO" id="GO:0016020">
    <property type="term" value="C:membrane"/>
    <property type="evidence" value="ECO:0007669"/>
    <property type="project" value="UniProtKB-SubCell"/>
</dbReference>
<keyword evidence="2" id="KW-0812">Transmembrane</keyword>
<feature type="transmembrane region" description="Helical" evidence="2">
    <location>
        <begin position="115"/>
        <end position="142"/>
    </location>
</feature>
<name>A0A8J2M2B7_9BILA</name>
<evidence type="ECO:0000256" key="1">
    <source>
        <dbReference type="ARBA" id="ARBA00004141"/>
    </source>
</evidence>
<evidence type="ECO:0000256" key="2">
    <source>
        <dbReference type="SAM" id="Phobius"/>
    </source>
</evidence>
<gene>
    <name evidence="4" type="ORF">CJOHNSTONI_LOCUS4060</name>
</gene>
<evidence type="ECO:0000259" key="3">
    <source>
        <dbReference type="PROSITE" id="PS50850"/>
    </source>
</evidence>
<dbReference type="SUPFAM" id="SSF103473">
    <property type="entry name" value="MFS general substrate transporter"/>
    <property type="match status" value="1"/>
</dbReference>
<evidence type="ECO:0000313" key="4">
    <source>
        <dbReference type="EMBL" id="CAG9533869.1"/>
    </source>
</evidence>
<dbReference type="GO" id="GO:0008028">
    <property type="term" value="F:monocarboxylic acid transmembrane transporter activity"/>
    <property type="evidence" value="ECO:0007669"/>
    <property type="project" value="TreeGrafter"/>
</dbReference>
<dbReference type="InterPro" id="IPR020846">
    <property type="entry name" value="MFS_dom"/>
</dbReference>
<dbReference type="PROSITE" id="PS50850">
    <property type="entry name" value="MFS"/>
    <property type="match status" value="1"/>
</dbReference>
<feature type="transmembrane region" description="Helical" evidence="2">
    <location>
        <begin position="63"/>
        <end position="83"/>
    </location>
</feature>
<comment type="subcellular location">
    <subcellularLocation>
        <location evidence="1">Membrane</location>
        <topology evidence="1">Multi-pass membrane protein</topology>
    </subcellularLocation>
</comment>
<feature type="transmembrane region" description="Helical" evidence="2">
    <location>
        <begin position="90"/>
        <end position="109"/>
    </location>
</feature>
<protein>
    <recommendedName>
        <fullName evidence="3">Major facilitator superfamily (MFS) profile domain-containing protein</fullName>
    </recommendedName>
</protein>
<organism evidence="4 5">
    <name type="scientific">Cercopithifilaria johnstoni</name>
    <dbReference type="NCBI Taxonomy" id="2874296"/>
    <lineage>
        <taxon>Eukaryota</taxon>
        <taxon>Metazoa</taxon>
        <taxon>Ecdysozoa</taxon>
        <taxon>Nematoda</taxon>
        <taxon>Chromadorea</taxon>
        <taxon>Rhabditida</taxon>
        <taxon>Spirurina</taxon>
        <taxon>Spiruromorpha</taxon>
        <taxon>Filarioidea</taxon>
        <taxon>Onchocercidae</taxon>
        <taxon>Cercopithifilaria</taxon>
    </lineage>
</organism>
<dbReference type="InterPro" id="IPR050327">
    <property type="entry name" value="Proton-linked_MCT"/>
</dbReference>
<feature type="transmembrane region" description="Helical" evidence="2">
    <location>
        <begin position="21"/>
        <end position="51"/>
    </location>
</feature>
<comment type="caution">
    <text evidence="4">The sequence shown here is derived from an EMBL/GenBank/DDBJ whole genome shotgun (WGS) entry which is preliminary data.</text>
</comment>
<feature type="domain" description="Major facilitator superfamily (MFS) profile" evidence="3">
    <location>
        <begin position="22"/>
        <end position="151"/>
    </location>
</feature>
<dbReference type="Gene3D" id="1.20.1250.20">
    <property type="entry name" value="MFS general substrate transporter like domains"/>
    <property type="match status" value="1"/>
</dbReference>
<dbReference type="EMBL" id="CAKAEH010001272">
    <property type="protein sequence ID" value="CAG9533869.1"/>
    <property type="molecule type" value="Genomic_DNA"/>
</dbReference>
<dbReference type="Proteomes" id="UP000746747">
    <property type="component" value="Unassembled WGS sequence"/>
</dbReference>
<sequence length="151" mass="16043">MKIKKEKGSGESNVPVVDGGWGWIVVLGSFFIHVFADGIVYSFGILLQIIMKEFGASNAKASVIISLLTGLTLGVGPIASAITNKFGCRVTTILGSLIAAIGCAASYFATSVEYLMGSVGCVMGLGFGLMYCPAIVIVTMYFEKKRFVYFI</sequence>
<dbReference type="InterPro" id="IPR036259">
    <property type="entry name" value="MFS_trans_sf"/>
</dbReference>
<reference evidence="4" key="1">
    <citation type="submission" date="2021-09" db="EMBL/GenBank/DDBJ databases">
        <authorList>
            <consortium name="Pathogen Informatics"/>
        </authorList>
    </citation>
    <scope>NUCLEOTIDE SEQUENCE</scope>
</reference>